<dbReference type="GO" id="GO:0004672">
    <property type="term" value="F:protein kinase activity"/>
    <property type="evidence" value="ECO:0007669"/>
    <property type="project" value="InterPro"/>
</dbReference>
<comment type="caution">
    <text evidence="13">The sequence shown here is derived from an EMBL/GenBank/DDBJ whole genome shotgun (WGS) entry which is preliminary data.</text>
</comment>
<evidence type="ECO:0000313" key="13">
    <source>
        <dbReference type="EMBL" id="KAH7307221.1"/>
    </source>
</evidence>
<evidence type="ECO:0000256" key="9">
    <source>
        <dbReference type="ARBA" id="ARBA00037847"/>
    </source>
</evidence>
<dbReference type="Pfam" id="PF08263">
    <property type="entry name" value="LRRNT_2"/>
    <property type="match status" value="1"/>
</dbReference>
<dbReference type="PANTHER" id="PTHR46084">
    <property type="entry name" value="PROTEIN MALE DISCOVERER 2"/>
    <property type="match status" value="1"/>
</dbReference>
<dbReference type="EMBL" id="CM035427">
    <property type="protein sequence ID" value="KAH7307221.1"/>
    <property type="molecule type" value="Genomic_DNA"/>
</dbReference>
<dbReference type="Pfam" id="PF00560">
    <property type="entry name" value="LRR_1"/>
    <property type="match status" value="3"/>
</dbReference>
<keyword evidence="3 10" id="KW-0812">Transmembrane</keyword>
<dbReference type="GO" id="GO:0016020">
    <property type="term" value="C:membrane"/>
    <property type="evidence" value="ECO:0007669"/>
    <property type="project" value="UniProtKB-SubCell"/>
</dbReference>
<sequence>MYIRSWTIIAIFWIAWSPLCSSLSREGLVLLNFSNNFPPSRHGAFRRWNESHETPCSWPGIVCYQGHVKIVNLTHQLLTGRLGPELAHIPTIQMLLLAGNNFNGSIPKELGNMKDLTILDLSHNRFRGSIPPDIGNASNLTKLFLNSNNLHGNIPSELGKLHKLRELRLDRNSLSGYFPGALNGSLNEALQLESPSDAHATWDKGVCKFKNLIVGNFGFNYLTGPLPSCFSSSSLNFQWNCFDTNSWRQRPPEQCSHVEGNHFIDKGPSNEEDSWTERNVLRVLIAGVLACLLLLLGIYFRYLHGAAPANPSKPAFSDLIQKIGITGVLKASKEELEIACEDFSNIIGSSSHGKLFKGTLANGTEIAVTMVQTSTWSKDSESDFIYEVNRLASIKHKNVVNLLGYCAEDHPLTRMLIFEYVSNGTLFDLLQNCDGQYLDWNARMRIIMGVAYGLEYLHHALLPPTGFCKFGSRSVYLTEDYAAKLAGFEVGKSHLRSKTKVEPVPNEGKRLSVIDRSDGVSNRDDPARSCQNFGADVYSFGVFLVEIISGRPVYSKEQEQGALIDWATGYICSPGLIAQMVDPNLTFLNLNHLEALRDIICRCIDAESRRPTMKAVTSMLETSLGITSEDAYPKHSPLLWAELIIQMQD</sequence>
<dbReference type="Pfam" id="PF07714">
    <property type="entry name" value="PK_Tyr_Ser-Thr"/>
    <property type="match status" value="1"/>
</dbReference>
<dbReference type="AlphaFoldDB" id="A0A8T2S7Q4"/>
<keyword evidence="14" id="KW-1185">Reference proteome</keyword>
<evidence type="ECO:0000256" key="8">
    <source>
        <dbReference type="ARBA" id="ARBA00023180"/>
    </source>
</evidence>
<evidence type="ECO:0000256" key="3">
    <source>
        <dbReference type="ARBA" id="ARBA00022692"/>
    </source>
</evidence>
<dbReference type="OrthoDB" id="291737at2759"/>
<evidence type="ECO:0000256" key="6">
    <source>
        <dbReference type="ARBA" id="ARBA00022989"/>
    </source>
</evidence>
<dbReference type="Gene3D" id="3.30.200.20">
    <property type="entry name" value="Phosphorylase Kinase, domain 1"/>
    <property type="match status" value="1"/>
</dbReference>
<evidence type="ECO:0000256" key="7">
    <source>
        <dbReference type="ARBA" id="ARBA00023136"/>
    </source>
</evidence>
<dbReference type="InterPro" id="IPR000719">
    <property type="entry name" value="Prot_kinase_dom"/>
</dbReference>
<dbReference type="InterPro" id="IPR003591">
    <property type="entry name" value="Leu-rich_rpt_typical-subtyp"/>
</dbReference>
<keyword evidence="5" id="KW-0677">Repeat</keyword>
<evidence type="ECO:0000256" key="1">
    <source>
        <dbReference type="ARBA" id="ARBA00004479"/>
    </source>
</evidence>
<evidence type="ECO:0000256" key="2">
    <source>
        <dbReference type="ARBA" id="ARBA00022614"/>
    </source>
</evidence>
<reference evidence="13" key="1">
    <citation type="submission" date="2021-08" db="EMBL/GenBank/DDBJ databases">
        <title>WGS assembly of Ceratopteris richardii.</title>
        <authorList>
            <person name="Marchant D.B."/>
            <person name="Chen G."/>
            <person name="Jenkins J."/>
            <person name="Shu S."/>
            <person name="Leebens-Mack J."/>
            <person name="Grimwood J."/>
            <person name="Schmutz J."/>
            <person name="Soltis P."/>
            <person name="Soltis D."/>
            <person name="Chen Z.-H."/>
        </authorList>
    </citation>
    <scope>NUCLEOTIDE SEQUENCE</scope>
    <source>
        <strain evidence="13">Whitten #5841</strain>
        <tissue evidence="13">Leaf</tissue>
    </source>
</reference>
<dbReference type="PANTHER" id="PTHR46084:SF14">
    <property type="entry name" value="PROTEIN KINASE DOMAIN-CONTAINING PROTEIN"/>
    <property type="match status" value="1"/>
</dbReference>
<dbReference type="OMA" id="RRWNESH"/>
<name>A0A8T2S7Q4_CERRI</name>
<keyword evidence="8" id="KW-0325">Glycoprotein</keyword>
<feature type="domain" description="Protein kinase" evidence="12">
    <location>
        <begin position="341"/>
        <end position="624"/>
    </location>
</feature>
<dbReference type="Gene3D" id="3.80.10.10">
    <property type="entry name" value="Ribonuclease Inhibitor"/>
    <property type="match status" value="1"/>
</dbReference>
<dbReference type="SMART" id="SM00369">
    <property type="entry name" value="LRR_TYP"/>
    <property type="match status" value="2"/>
</dbReference>
<protein>
    <recommendedName>
        <fullName evidence="12">Protein kinase domain-containing protein</fullName>
    </recommendedName>
</protein>
<keyword evidence="7 10" id="KW-0472">Membrane</keyword>
<dbReference type="SUPFAM" id="SSF56112">
    <property type="entry name" value="Protein kinase-like (PK-like)"/>
    <property type="match status" value="1"/>
</dbReference>
<keyword evidence="6 10" id="KW-1133">Transmembrane helix</keyword>
<evidence type="ECO:0000313" key="14">
    <source>
        <dbReference type="Proteomes" id="UP000825935"/>
    </source>
</evidence>
<keyword evidence="2" id="KW-0433">Leucine-rich repeat</keyword>
<feature type="chain" id="PRO_5035845914" description="Protein kinase domain-containing protein" evidence="11">
    <location>
        <begin position="23"/>
        <end position="649"/>
    </location>
</feature>
<evidence type="ECO:0000259" key="12">
    <source>
        <dbReference type="PROSITE" id="PS50011"/>
    </source>
</evidence>
<comment type="subcellular location">
    <subcellularLocation>
        <location evidence="9">Endomembrane system</location>
        <topology evidence="9">Single-pass membrane protein</topology>
    </subcellularLocation>
    <subcellularLocation>
        <location evidence="1">Membrane</location>
        <topology evidence="1">Single-pass type I membrane protein</topology>
    </subcellularLocation>
</comment>
<evidence type="ECO:0000256" key="10">
    <source>
        <dbReference type="SAM" id="Phobius"/>
    </source>
</evidence>
<dbReference type="Proteomes" id="UP000825935">
    <property type="component" value="Chromosome 22"/>
</dbReference>
<proteinExistence type="predicted"/>
<feature type="signal peptide" evidence="11">
    <location>
        <begin position="1"/>
        <end position="22"/>
    </location>
</feature>
<organism evidence="13 14">
    <name type="scientific">Ceratopteris richardii</name>
    <name type="common">Triangle waterfern</name>
    <dbReference type="NCBI Taxonomy" id="49495"/>
    <lineage>
        <taxon>Eukaryota</taxon>
        <taxon>Viridiplantae</taxon>
        <taxon>Streptophyta</taxon>
        <taxon>Embryophyta</taxon>
        <taxon>Tracheophyta</taxon>
        <taxon>Polypodiopsida</taxon>
        <taxon>Polypodiidae</taxon>
        <taxon>Polypodiales</taxon>
        <taxon>Pteridineae</taxon>
        <taxon>Pteridaceae</taxon>
        <taxon>Parkerioideae</taxon>
        <taxon>Ceratopteris</taxon>
    </lineage>
</organism>
<dbReference type="PROSITE" id="PS50011">
    <property type="entry name" value="PROTEIN_KINASE_DOM"/>
    <property type="match status" value="1"/>
</dbReference>
<accession>A0A8T2S7Q4</accession>
<dbReference type="InterPro" id="IPR013210">
    <property type="entry name" value="LRR_N_plant-typ"/>
</dbReference>
<dbReference type="InterPro" id="IPR011009">
    <property type="entry name" value="Kinase-like_dom_sf"/>
</dbReference>
<dbReference type="FunFam" id="3.80.10.10:FF:000275">
    <property type="entry name" value="Leucine-rich repeat receptor-like protein kinase"/>
    <property type="match status" value="1"/>
</dbReference>
<evidence type="ECO:0000256" key="5">
    <source>
        <dbReference type="ARBA" id="ARBA00022737"/>
    </source>
</evidence>
<dbReference type="GO" id="GO:0005524">
    <property type="term" value="F:ATP binding"/>
    <property type="evidence" value="ECO:0007669"/>
    <property type="project" value="InterPro"/>
</dbReference>
<dbReference type="SUPFAM" id="SSF52058">
    <property type="entry name" value="L domain-like"/>
    <property type="match status" value="1"/>
</dbReference>
<evidence type="ECO:0000256" key="11">
    <source>
        <dbReference type="SAM" id="SignalP"/>
    </source>
</evidence>
<dbReference type="GO" id="GO:0012505">
    <property type="term" value="C:endomembrane system"/>
    <property type="evidence" value="ECO:0007669"/>
    <property type="project" value="UniProtKB-SubCell"/>
</dbReference>
<keyword evidence="4 11" id="KW-0732">Signal</keyword>
<dbReference type="InterPro" id="IPR032675">
    <property type="entry name" value="LRR_dom_sf"/>
</dbReference>
<gene>
    <name evidence="13" type="ORF">KP509_22G050300</name>
</gene>
<dbReference type="Gene3D" id="1.10.510.10">
    <property type="entry name" value="Transferase(Phosphotransferase) domain 1"/>
    <property type="match status" value="1"/>
</dbReference>
<feature type="transmembrane region" description="Helical" evidence="10">
    <location>
        <begin position="280"/>
        <end position="300"/>
    </location>
</feature>
<dbReference type="InterPro" id="IPR001611">
    <property type="entry name" value="Leu-rich_rpt"/>
</dbReference>
<dbReference type="InterPro" id="IPR001245">
    <property type="entry name" value="Ser-Thr/Tyr_kinase_cat_dom"/>
</dbReference>
<evidence type="ECO:0000256" key="4">
    <source>
        <dbReference type="ARBA" id="ARBA00022729"/>
    </source>
</evidence>